<comment type="caution">
    <text evidence="2">The sequence shown here is derived from an EMBL/GenBank/DDBJ whole genome shotgun (WGS) entry which is preliminary data.</text>
</comment>
<evidence type="ECO:0000313" key="3">
    <source>
        <dbReference type="Proteomes" id="UP000195011"/>
    </source>
</evidence>
<dbReference type="AlphaFoldDB" id="A0A251YGL3"/>
<sequence>MTSSSPALIRPRSALRALLRAPRLGSGIAIVGILAVVASLTCAPAPARASEAPMEVARAAISVSVDRGSYEHDLIAGRITPDEVVDVVIAGRAAGVPTSDRAELVRRATTEIAQLRQSEAAPAAPSTSPVSASASIWSHFKHWATLKVESRKLAFAGGGAAGGISAIAGTCFGFALFVCSAVLALAAGVALGLMALALSCIDDNQPYTYVKIPDVTNSHCGS</sequence>
<proteinExistence type="predicted"/>
<accession>A0A251YGL3</accession>
<organism evidence="2 3">
    <name type="scientific">Clavibacter michiganensis</name>
    <dbReference type="NCBI Taxonomy" id="28447"/>
    <lineage>
        <taxon>Bacteria</taxon>
        <taxon>Bacillati</taxon>
        <taxon>Actinomycetota</taxon>
        <taxon>Actinomycetes</taxon>
        <taxon>Micrococcales</taxon>
        <taxon>Microbacteriaceae</taxon>
        <taxon>Clavibacter</taxon>
    </lineage>
</organism>
<feature type="transmembrane region" description="Helical" evidence="1">
    <location>
        <begin position="174"/>
        <end position="201"/>
    </location>
</feature>
<reference evidence="2 3" key="1">
    <citation type="submission" date="2016-08" db="EMBL/GenBank/DDBJ databases">
        <title>Genome sequence of Clavibacter michiganensis spp strain CFBP8017.</title>
        <authorList>
            <person name="Thapa S.P."/>
            <person name="Coaker G."/>
            <person name="Jacques M.-A."/>
        </authorList>
    </citation>
    <scope>NUCLEOTIDE SEQUENCE [LARGE SCALE GENOMIC DNA]</scope>
    <source>
        <strain evidence="2">CFBP8017</strain>
    </source>
</reference>
<gene>
    <name evidence="2" type="ORF">BFL36_07770</name>
</gene>
<protein>
    <submittedName>
        <fullName evidence="2">Uncharacterized protein</fullName>
    </submittedName>
</protein>
<evidence type="ECO:0000256" key="1">
    <source>
        <dbReference type="SAM" id="Phobius"/>
    </source>
</evidence>
<keyword evidence="1" id="KW-0472">Membrane</keyword>
<name>A0A251YGL3_9MICO</name>
<evidence type="ECO:0000313" key="2">
    <source>
        <dbReference type="EMBL" id="OUE23259.1"/>
    </source>
</evidence>
<dbReference type="EMBL" id="MDJY01000037">
    <property type="protein sequence ID" value="OUE23259.1"/>
    <property type="molecule type" value="Genomic_DNA"/>
</dbReference>
<dbReference type="RefSeq" id="WP_086517392.1">
    <property type="nucleotide sequence ID" value="NZ_MDJY01000037.1"/>
</dbReference>
<dbReference type="Proteomes" id="UP000195011">
    <property type="component" value="Unassembled WGS sequence"/>
</dbReference>
<keyword evidence="1" id="KW-0812">Transmembrane</keyword>
<keyword evidence="1" id="KW-1133">Transmembrane helix</keyword>